<sequence>METISVSKIVYTSFLLASIVAATAFVNGGNELHFQTYIVRMDKSLMPSSFATHSHWYASTLASTIGVESNGRLKDSFLHVYDVAFEGFAARMTVDQTKALEKLPGFIAMFPDTVRQLHTTHSPEFLHLNPSQGIWPQADYGSDVIVGVFDTGVWPESRSFGDNGMAPVPSRWKGQCVSGPGFKASMCNRKLVGARIFSSGYEAFSGPINETAEYKSPRDSDGHGTHTASTAAGNYVFNASLLGYGEGTAQGMAPKARVAVYKVCWQSGCFDSDILAAFDQAVADGVDVISLSVGGGVMPYSLDSIAVGAFGAMARGIFVSCSAGNSGPGDLSVSNVAPWIATVGASTMDRAFPANVILGDSSVYAGVSLYSGKPLPEAAPLIYAGDAGINNSDASSSRLCLAGSLDPSLVRGRIVLCDRGNNARVEKGSVVLAASGVGMILANAATDGEGLIADSHLLPATAVGFQAGNSIRTFIRSSTSKQSPPTGTIRFYGTKLGVAPAPVVASFSSRGLNPETPEILKPDLIAPGVNILAAWTGAIGPTGLATDQRKVEFNIISGTSMACPHVSGLAALLKAAHPQWSPAAIKSALMTSASLIDNTAHVMSDESTGNLSTPLDYGAGEVNPEQALDPGLIYDLNEDDYIGFLCGLNYSTKAIRLITRKSFSCKKKAFLPGNLNYPSFSAVLDQSSSPVLTTTLSRTVTNVGDPSSVYTAEIIAPAGMQISVKPEKLVFADLHQKLSYSLTIVADRLKLLPGDSETEFGFLTWSDGSHQVQSPIVVTRQQAF</sequence>
<reference evidence="2" key="1">
    <citation type="journal article" date="2024" name="Proc. Natl. Acad. Sci. U.S.A.">
        <title>Extraordinary preservation of gene collinearity over three hundred million years revealed in homosporous lycophytes.</title>
        <authorList>
            <person name="Li C."/>
            <person name="Wickell D."/>
            <person name="Kuo L.Y."/>
            <person name="Chen X."/>
            <person name="Nie B."/>
            <person name="Liao X."/>
            <person name="Peng D."/>
            <person name="Ji J."/>
            <person name="Jenkins J."/>
            <person name="Williams M."/>
            <person name="Shu S."/>
            <person name="Plott C."/>
            <person name="Barry K."/>
            <person name="Rajasekar S."/>
            <person name="Grimwood J."/>
            <person name="Han X."/>
            <person name="Sun S."/>
            <person name="Hou Z."/>
            <person name="He W."/>
            <person name="Dai G."/>
            <person name="Sun C."/>
            <person name="Schmutz J."/>
            <person name="Leebens-Mack J.H."/>
            <person name="Li F.W."/>
            <person name="Wang L."/>
        </authorList>
    </citation>
    <scope>NUCLEOTIDE SEQUENCE [LARGE SCALE GENOMIC DNA]</scope>
    <source>
        <strain evidence="2">cv. PW_Plant_1</strain>
    </source>
</reference>
<evidence type="ECO:0000313" key="2">
    <source>
        <dbReference type="Proteomes" id="UP001162992"/>
    </source>
</evidence>
<keyword evidence="2" id="KW-1185">Reference proteome</keyword>
<name>A0ACC2E823_DIPCM</name>
<dbReference type="EMBL" id="CM055094">
    <property type="protein sequence ID" value="KAJ7562650.1"/>
    <property type="molecule type" value="Genomic_DNA"/>
</dbReference>
<evidence type="ECO:0000313" key="1">
    <source>
        <dbReference type="EMBL" id="KAJ7562650.1"/>
    </source>
</evidence>
<protein>
    <submittedName>
        <fullName evidence="1">Uncharacterized protein</fullName>
    </submittedName>
</protein>
<proteinExistence type="predicted"/>
<organism evidence="1 2">
    <name type="scientific">Diphasiastrum complanatum</name>
    <name type="common">Issler's clubmoss</name>
    <name type="synonym">Lycopodium complanatum</name>
    <dbReference type="NCBI Taxonomy" id="34168"/>
    <lineage>
        <taxon>Eukaryota</taxon>
        <taxon>Viridiplantae</taxon>
        <taxon>Streptophyta</taxon>
        <taxon>Embryophyta</taxon>
        <taxon>Tracheophyta</taxon>
        <taxon>Lycopodiopsida</taxon>
        <taxon>Lycopodiales</taxon>
        <taxon>Lycopodiaceae</taxon>
        <taxon>Lycopodioideae</taxon>
        <taxon>Diphasiastrum</taxon>
    </lineage>
</organism>
<gene>
    <name evidence="1" type="ORF">O6H91_03G078600</name>
</gene>
<accession>A0ACC2E823</accession>
<dbReference type="Proteomes" id="UP001162992">
    <property type="component" value="Chromosome 3"/>
</dbReference>
<comment type="caution">
    <text evidence="1">The sequence shown here is derived from an EMBL/GenBank/DDBJ whole genome shotgun (WGS) entry which is preliminary data.</text>
</comment>